<proteinExistence type="predicted"/>
<dbReference type="Pfam" id="PF05065">
    <property type="entry name" value="Phage_capsid"/>
    <property type="match status" value="1"/>
</dbReference>
<dbReference type="EMBL" id="JAGTTN010000001">
    <property type="protein sequence ID" value="MCC2030620.1"/>
    <property type="molecule type" value="Genomic_DNA"/>
</dbReference>
<evidence type="ECO:0000313" key="4">
    <source>
        <dbReference type="Proteomes" id="UP001139354"/>
    </source>
</evidence>
<keyword evidence="4" id="KW-1185">Reference proteome</keyword>
<accession>A0A9X1LSA0</accession>
<dbReference type="AlphaFoldDB" id="A0A9X1LSA0"/>
<sequence>MTSIQERIKSLADEQRKAWEVEGKPLADIAAERALTADEHTKFEALTRAFDSFDDRIALLVQQRDLEARAVSFAADLLDNPGAFGHAADVRKFADQVRAALSDSRTPLDYVSNLNESRAISTREGAAVLMRALSVGTASAGGNTVGQTFLAQLIEPLRQFSGVYAAGAYVLTTSKGESITLPRLASFGAAAAATEAVQIGGTDPSFNQVTFGTKKYGDYRGASNELIQDALFDIEGLIIRLMGENIGIALGQDLITGSGVAAPQGIATASTLGVTGATGVGGAPSWDNLIDLQESVLAPYQPNSAWVASNSAVGGIRKLKDTSGRYLWEPNGQAGQASTLLGAPLFRDPFVAAQGVGAKSLFYGDFSRYWVRVVGETRIERSDQALFGSDQTAFRAVLRADGRLMDASAVKHYIGAAS</sequence>
<dbReference type="Proteomes" id="UP001139354">
    <property type="component" value="Unassembled WGS sequence"/>
</dbReference>
<dbReference type="InterPro" id="IPR054612">
    <property type="entry name" value="Phage_capsid-like_C"/>
</dbReference>
<comment type="subcellular location">
    <subcellularLocation>
        <location evidence="1">Virion</location>
    </subcellularLocation>
</comment>
<feature type="domain" description="Phage capsid-like C-terminal" evidence="2">
    <location>
        <begin position="141"/>
        <end position="412"/>
    </location>
</feature>
<dbReference type="Gene3D" id="3.30.2400.10">
    <property type="entry name" value="Major capsid protein gp5"/>
    <property type="match status" value="1"/>
</dbReference>
<name>A0A9X1LSA0_9MICO</name>
<gene>
    <name evidence="3" type="ORF">KEC57_00305</name>
</gene>
<comment type="caution">
    <text evidence="3">The sequence shown here is derived from an EMBL/GenBank/DDBJ whole genome shotgun (WGS) entry which is preliminary data.</text>
</comment>
<evidence type="ECO:0000256" key="1">
    <source>
        <dbReference type="ARBA" id="ARBA00004328"/>
    </source>
</evidence>
<reference evidence="3" key="1">
    <citation type="submission" date="2021-04" db="EMBL/GenBank/DDBJ databases">
        <title>Microbacterium tenobrionis sp. nov. and Microbacterium allomyrinae sp. nov., isolated from larvae of Tenobrio molitor and Allomyrina dichotoma, respectively.</title>
        <authorList>
            <person name="Lee S.D."/>
        </authorList>
    </citation>
    <scope>NUCLEOTIDE SEQUENCE</scope>
    <source>
        <strain evidence="3">BWT-G7</strain>
    </source>
</reference>
<evidence type="ECO:0000259" key="2">
    <source>
        <dbReference type="Pfam" id="PF05065"/>
    </source>
</evidence>
<evidence type="ECO:0000313" key="3">
    <source>
        <dbReference type="EMBL" id="MCC2030620.1"/>
    </source>
</evidence>
<dbReference type="RefSeq" id="WP_229382530.1">
    <property type="nucleotide sequence ID" value="NZ_JAGTTN010000001.1"/>
</dbReference>
<protein>
    <submittedName>
        <fullName evidence="3">Phage major capsid protein</fullName>
    </submittedName>
</protein>
<dbReference type="Gene3D" id="3.30.2320.10">
    <property type="entry name" value="hypothetical protein PF0899 domain"/>
    <property type="match status" value="1"/>
</dbReference>
<dbReference type="SUPFAM" id="SSF56563">
    <property type="entry name" value="Major capsid protein gp5"/>
    <property type="match status" value="1"/>
</dbReference>
<dbReference type="InterPro" id="IPR024455">
    <property type="entry name" value="Phage_capsid"/>
</dbReference>
<organism evidence="3 4">
    <name type="scientific">Microbacterium allomyrinae</name>
    <dbReference type="NCBI Taxonomy" id="2830666"/>
    <lineage>
        <taxon>Bacteria</taxon>
        <taxon>Bacillati</taxon>
        <taxon>Actinomycetota</taxon>
        <taxon>Actinomycetes</taxon>
        <taxon>Micrococcales</taxon>
        <taxon>Microbacteriaceae</taxon>
        <taxon>Microbacterium</taxon>
    </lineage>
</organism>
<dbReference type="NCBIfam" id="TIGR01554">
    <property type="entry name" value="major_cap_HK97"/>
    <property type="match status" value="1"/>
</dbReference>